<keyword evidence="1 4" id="KW-0479">Metal-binding</keyword>
<dbReference type="InterPro" id="IPR000571">
    <property type="entry name" value="Znf_CCCH"/>
</dbReference>
<dbReference type="SUPFAM" id="SSF90229">
    <property type="entry name" value="CCCH zinc finger"/>
    <property type="match status" value="1"/>
</dbReference>
<feature type="region of interest" description="Disordered" evidence="5">
    <location>
        <begin position="550"/>
        <end position="595"/>
    </location>
</feature>
<feature type="region of interest" description="Disordered" evidence="5">
    <location>
        <begin position="1"/>
        <end position="83"/>
    </location>
</feature>
<evidence type="ECO:0000256" key="4">
    <source>
        <dbReference type="PROSITE-ProRule" id="PRU00723"/>
    </source>
</evidence>
<keyword evidence="2 4" id="KW-0863">Zinc-finger</keyword>
<feature type="compositionally biased region" description="Basic and acidic residues" evidence="5">
    <location>
        <begin position="550"/>
        <end position="559"/>
    </location>
</feature>
<evidence type="ECO:0000256" key="5">
    <source>
        <dbReference type="SAM" id="MobiDB-lite"/>
    </source>
</evidence>
<dbReference type="PANTHER" id="PTHR36886:SF3">
    <property type="entry name" value="PROTEIN FRIGIDA-ESSENTIAL 1"/>
    <property type="match status" value="1"/>
</dbReference>
<name>A0ABD3URC7_9LAMI</name>
<dbReference type="InterPro" id="IPR036855">
    <property type="entry name" value="Znf_CCCH_sf"/>
</dbReference>
<feature type="region of interest" description="Disordered" evidence="5">
    <location>
        <begin position="289"/>
        <end position="311"/>
    </location>
</feature>
<evidence type="ECO:0000256" key="3">
    <source>
        <dbReference type="ARBA" id="ARBA00022833"/>
    </source>
</evidence>
<keyword evidence="3 4" id="KW-0862">Zinc</keyword>
<feature type="compositionally biased region" description="Basic and acidic residues" evidence="5">
    <location>
        <begin position="568"/>
        <end position="595"/>
    </location>
</feature>
<keyword evidence="8" id="KW-1185">Reference proteome</keyword>
<dbReference type="InterPro" id="IPR052650">
    <property type="entry name" value="Zinc_finger_CCCH"/>
</dbReference>
<proteinExistence type="predicted"/>
<dbReference type="PROSITE" id="PS50103">
    <property type="entry name" value="ZF_C3H1"/>
    <property type="match status" value="1"/>
</dbReference>
<dbReference type="Proteomes" id="UP001634393">
    <property type="component" value="Unassembled WGS sequence"/>
</dbReference>
<dbReference type="PANTHER" id="PTHR36886">
    <property type="entry name" value="PROTEIN FRIGIDA-ESSENTIAL 1"/>
    <property type="match status" value="1"/>
</dbReference>
<evidence type="ECO:0000313" key="8">
    <source>
        <dbReference type="Proteomes" id="UP001634393"/>
    </source>
</evidence>
<gene>
    <name evidence="7" type="ORF">ACJIZ3_013223</name>
</gene>
<protein>
    <recommendedName>
        <fullName evidence="6">C3H1-type domain-containing protein</fullName>
    </recommendedName>
</protein>
<evidence type="ECO:0000256" key="1">
    <source>
        <dbReference type="ARBA" id="ARBA00022723"/>
    </source>
</evidence>
<dbReference type="AlphaFoldDB" id="A0ABD3URC7"/>
<evidence type="ECO:0000256" key="2">
    <source>
        <dbReference type="ARBA" id="ARBA00022771"/>
    </source>
</evidence>
<feature type="zinc finger region" description="C3H1-type" evidence="4">
    <location>
        <begin position="246"/>
        <end position="273"/>
    </location>
</feature>
<feature type="domain" description="C3H1-type" evidence="6">
    <location>
        <begin position="246"/>
        <end position="273"/>
    </location>
</feature>
<dbReference type="GO" id="GO:0008270">
    <property type="term" value="F:zinc ion binding"/>
    <property type="evidence" value="ECO:0007669"/>
    <property type="project" value="UniProtKB-KW"/>
</dbReference>
<comment type="caution">
    <text evidence="7">The sequence shown here is derived from an EMBL/GenBank/DDBJ whole genome shotgun (WGS) entry which is preliminary data.</text>
</comment>
<feature type="compositionally biased region" description="Acidic residues" evidence="5">
    <location>
        <begin position="19"/>
        <end position="76"/>
    </location>
</feature>
<reference evidence="7 8" key="1">
    <citation type="submission" date="2024-12" db="EMBL/GenBank/DDBJ databases">
        <title>The unique morphological basis and parallel evolutionary history of personate flowers in Penstemon.</title>
        <authorList>
            <person name="Depatie T.H."/>
            <person name="Wessinger C.A."/>
        </authorList>
    </citation>
    <scope>NUCLEOTIDE SEQUENCE [LARGE SCALE GENOMIC DNA]</scope>
    <source>
        <strain evidence="7">WTNN_2</strain>
        <tissue evidence="7">Leaf</tissue>
    </source>
</reference>
<feature type="region of interest" description="Disordered" evidence="5">
    <location>
        <begin position="139"/>
        <end position="158"/>
    </location>
</feature>
<sequence>MPSSVEAVSPPPPKPSLSDNDDSEEGFEYEEIEVEEEVEFEEEEEIEEEVDGDDEEEVEEEVEEEPEEDEEPEIGEDLTPVREENQGSDIYQIMEPEVHEVHNKSEPVISVTPGVSVLNRLTDIPTTLEGVGDFKTLESNENESSHVHGERTSGDNDLKARLDDGGEVGDVQRKPFVGDVNVALMTNDASREKDSAILSVVAETNHTAVKAVEDIQQISPRSPRLHVPQIRLRDSSSSAEYDGENKRQKIVCEFHAKGWCIKGNSCRFLHINERLDSAVKKSEVKREAASSSAFIEPQHSGENSKLNGGTDKLILPKDGVLGSDISQPDRESVGQNSVLDNYSCYAPPLVRGSSFDRNSTYPGNFSGFPSISKDNHHNSRVSTFGTALDKKGDMARNDHRSADVSYSHFRRPLPLGMSSWTSNALGTQNLVGSSVEHRASVPSSLQRSTSLFSCSESKSVLGNFKFRDTEPDMYKSKVSSNDWEPSAPFIPSHVITRDLLKESLYDPIHDSIEHTDAGDGRTKFSYSGQGSSVMNVHLQSNNSQEEKKLLNSFSEKDNKSSSSNDIRLNFDKPRHKTESIVDGSEKTDETNTGIKKDGNVQNESIALKYFQSALIDFVKELVKPTWKEGLMSKDAHKMIVKKAADKVLTTLESHQIPSTSESIKLYLSTSRPKIAKLVEKIIRLPGHNPYDNPLVTKLARSGCCLLQICASVLIKCTEFSYESRNAVIFSPIFPVICFLLELFNLNVSDPFSSGGLGLVILNLPYVKALDLGADLDHGCRLILNDKISAEVFMFGHTYLWSQPLDSRIQTLTLVLFLRLVVGKQSLDYV</sequence>
<evidence type="ECO:0000259" key="6">
    <source>
        <dbReference type="PROSITE" id="PS50103"/>
    </source>
</evidence>
<accession>A0ABD3URC7</accession>
<evidence type="ECO:0000313" key="7">
    <source>
        <dbReference type="EMBL" id="KAL3851341.1"/>
    </source>
</evidence>
<dbReference type="EMBL" id="JBJXBP010000001">
    <property type="protein sequence ID" value="KAL3851341.1"/>
    <property type="molecule type" value="Genomic_DNA"/>
</dbReference>
<organism evidence="7 8">
    <name type="scientific">Penstemon smallii</name>
    <dbReference type="NCBI Taxonomy" id="265156"/>
    <lineage>
        <taxon>Eukaryota</taxon>
        <taxon>Viridiplantae</taxon>
        <taxon>Streptophyta</taxon>
        <taxon>Embryophyta</taxon>
        <taxon>Tracheophyta</taxon>
        <taxon>Spermatophyta</taxon>
        <taxon>Magnoliopsida</taxon>
        <taxon>eudicotyledons</taxon>
        <taxon>Gunneridae</taxon>
        <taxon>Pentapetalae</taxon>
        <taxon>asterids</taxon>
        <taxon>lamiids</taxon>
        <taxon>Lamiales</taxon>
        <taxon>Plantaginaceae</taxon>
        <taxon>Cheloneae</taxon>
        <taxon>Penstemon</taxon>
    </lineage>
</organism>